<organism evidence="1 2">
    <name type="scientific">Smallanthus sonchifolius</name>
    <dbReference type="NCBI Taxonomy" id="185202"/>
    <lineage>
        <taxon>Eukaryota</taxon>
        <taxon>Viridiplantae</taxon>
        <taxon>Streptophyta</taxon>
        <taxon>Embryophyta</taxon>
        <taxon>Tracheophyta</taxon>
        <taxon>Spermatophyta</taxon>
        <taxon>Magnoliopsida</taxon>
        <taxon>eudicotyledons</taxon>
        <taxon>Gunneridae</taxon>
        <taxon>Pentapetalae</taxon>
        <taxon>asterids</taxon>
        <taxon>campanulids</taxon>
        <taxon>Asterales</taxon>
        <taxon>Asteraceae</taxon>
        <taxon>Asteroideae</taxon>
        <taxon>Heliantheae alliance</taxon>
        <taxon>Millerieae</taxon>
        <taxon>Smallanthus</taxon>
    </lineage>
</organism>
<evidence type="ECO:0000313" key="2">
    <source>
        <dbReference type="Proteomes" id="UP001056120"/>
    </source>
</evidence>
<dbReference type="EMBL" id="CM042035">
    <property type="protein sequence ID" value="KAI3755613.1"/>
    <property type="molecule type" value="Genomic_DNA"/>
</dbReference>
<accession>A0ACB9EAI7</accession>
<gene>
    <name evidence="1" type="ORF">L1987_55417</name>
</gene>
<reference evidence="2" key="1">
    <citation type="journal article" date="2022" name="Mol. Ecol. Resour.">
        <title>The genomes of chicory, endive, great burdock and yacon provide insights into Asteraceae palaeo-polyploidization history and plant inulin production.</title>
        <authorList>
            <person name="Fan W."/>
            <person name="Wang S."/>
            <person name="Wang H."/>
            <person name="Wang A."/>
            <person name="Jiang F."/>
            <person name="Liu H."/>
            <person name="Zhao H."/>
            <person name="Xu D."/>
            <person name="Zhang Y."/>
        </authorList>
    </citation>
    <scope>NUCLEOTIDE SEQUENCE [LARGE SCALE GENOMIC DNA]</scope>
    <source>
        <strain evidence="2">cv. Yunnan</strain>
    </source>
</reference>
<sequence length="98" mass="11050">MFIPKPRSNLVSLSYGFGVSTAGEYKVIRICRSTISNEIEVYTLGTRQWRHLGQAPYNLGHLQHGLFLNGKNQDDEVTTSWVDRLISNGGLELQSLRV</sequence>
<evidence type="ECO:0000313" key="1">
    <source>
        <dbReference type="EMBL" id="KAI3755613.1"/>
    </source>
</evidence>
<name>A0ACB9EAI7_9ASTR</name>
<keyword evidence="2" id="KW-1185">Reference proteome</keyword>
<dbReference type="Proteomes" id="UP001056120">
    <property type="component" value="Linkage Group LG18"/>
</dbReference>
<protein>
    <submittedName>
        <fullName evidence="1">Uncharacterized protein</fullName>
    </submittedName>
</protein>
<comment type="caution">
    <text evidence="1">The sequence shown here is derived from an EMBL/GenBank/DDBJ whole genome shotgun (WGS) entry which is preliminary data.</text>
</comment>
<reference evidence="1 2" key="2">
    <citation type="journal article" date="2022" name="Mol. Ecol. Resour.">
        <title>The genomes of chicory, endive, great burdock and yacon provide insights into Asteraceae paleo-polyploidization history and plant inulin production.</title>
        <authorList>
            <person name="Fan W."/>
            <person name="Wang S."/>
            <person name="Wang H."/>
            <person name="Wang A."/>
            <person name="Jiang F."/>
            <person name="Liu H."/>
            <person name="Zhao H."/>
            <person name="Xu D."/>
            <person name="Zhang Y."/>
        </authorList>
    </citation>
    <scope>NUCLEOTIDE SEQUENCE [LARGE SCALE GENOMIC DNA]</scope>
    <source>
        <strain evidence="2">cv. Yunnan</strain>
        <tissue evidence="1">Leaves</tissue>
    </source>
</reference>
<proteinExistence type="predicted"/>